<evidence type="ECO:0000313" key="8">
    <source>
        <dbReference type="EMBL" id="CED82406.1"/>
    </source>
</evidence>
<dbReference type="AlphaFoldDB" id="A0A0F7SLW3"/>
<reference evidence="8" key="1">
    <citation type="submission" date="2014-08" db="EMBL/GenBank/DDBJ databases">
        <authorList>
            <person name="Sharma Rahul"/>
            <person name="Thines Marco"/>
        </authorList>
    </citation>
    <scope>NUCLEOTIDE SEQUENCE</scope>
</reference>
<dbReference type="PANTHER" id="PTHR10741">
    <property type="entry name" value="TRANSLIN AND TRANSLIN ASSOCIATED PROTEIN X"/>
    <property type="match status" value="1"/>
</dbReference>
<dbReference type="InterPro" id="IPR002848">
    <property type="entry name" value="Translin_fam"/>
</dbReference>
<dbReference type="SUPFAM" id="SSF74784">
    <property type="entry name" value="Translin"/>
    <property type="match status" value="1"/>
</dbReference>
<dbReference type="InterPro" id="IPR016069">
    <property type="entry name" value="Translin_C"/>
</dbReference>
<evidence type="ECO:0000256" key="1">
    <source>
        <dbReference type="ARBA" id="ARBA00004123"/>
    </source>
</evidence>
<protein>
    <submittedName>
        <fullName evidence="8">Translin family protein</fullName>
    </submittedName>
</protein>
<dbReference type="InterPro" id="IPR033956">
    <property type="entry name" value="Translin"/>
</dbReference>
<organism evidence="8">
    <name type="scientific">Phaffia rhodozyma</name>
    <name type="common">Yeast</name>
    <name type="synonym">Xanthophyllomyces dendrorhous</name>
    <dbReference type="NCBI Taxonomy" id="264483"/>
    <lineage>
        <taxon>Eukaryota</taxon>
        <taxon>Fungi</taxon>
        <taxon>Dikarya</taxon>
        <taxon>Basidiomycota</taxon>
        <taxon>Agaricomycotina</taxon>
        <taxon>Tremellomycetes</taxon>
        <taxon>Cystofilobasidiales</taxon>
        <taxon>Mrakiaceae</taxon>
        <taxon>Phaffia</taxon>
    </lineage>
</organism>
<dbReference type="Gene3D" id="1.20.58.190">
    <property type="entry name" value="Translin, domain 1"/>
    <property type="match status" value="1"/>
</dbReference>
<comment type="subcellular location">
    <subcellularLocation>
        <location evidence="2">Cytoplasm</location>
    </subcellularLocation>
    <subcellularLocation>
        <location evidence="1">Nucleus</location>
    </subcellularLocation>
</comment>
<dbReference type="Gene3D" id="1.20.58.200">
    <property type="entry name" value="Translin, domain 2"/>
    <property type="match status" value="1"/>
</dbReference>
<dbReference type="GO" id="GO:0005737">
    <property type="term" value="C:cytoplasm"/>
    <property type="evidence" value="ECO:0007669"/>
    <property type="project" value="UniProtKB-SubCell"/>
</dbReference>
<evidence type="ECO:0000256" key="5">
    <source>
        <dbReference type="ARBA" id="ARBA00022884"/>
    </source>
</evidence>
<evidence type="ECO:0000256" key="2">
    <source>
        <dbReference type="ARBA" id="ARBA00004496"/>
    </source>
</evidence>
<comment type="similarity">
    <text evidence="3">Belongs to the translin family.</text>
</comment>
<dbReference type="GO" id="GO:0016070">
    <property type="term" value="P:RNA metabolic process"/>
    <property type="evidence" value="ECO:0007669"/>
    <property type="project" value="InterPro"/>
</dbReference>
<dbReference type="EMBL" id="LN483124">
    <property type="protein sequence ID" value="CED82406.1"/>
    <property type="molecule type" value="Genomic_DNA"/>
</dbReference>
<accession>A0A0F7SLW3</accession>
<keyword evidence="5" id="KW-0694">RNA-binding</keyword>
<keyword evidence="7" id="KW-0539">Nucleus</keyword>
<dbReference type="CDD" id="cd14819">
    <property type="entry name" value="Translin"/>
    <property type="match status" value="1"/>
</dbReference>
<dbReference type="GO" id="GO:0003723">
    <property type="term" value="F:RNA binding"/>
    <property type="evidence" value="ECO:0007669"/>
    <property type="project" value="UniProtKB-KW"/>
</dbReference>
<keyword evidence="6" id="KW-0238">DNA-binding</keyword>
<evidence type="ECO:0000256" key="3">
    <source>
        <dbReference type="ARBA" id="ARBA00005902"/>
    </source>
</evidence>
<dbReference type="GO" id="GO:0003697">
    <property type="term" value="F:single-stranded DNA binding"/>
    <property type="evidence" value="ECO:0007669"/>
    <property type="project" value="InterPro"/>
</dbReference>
<dbReference type="Pfam" id="PF01997">
    <property type="entry name" value="Translin"/>
    <property type="match status" value="1"/>
</dbReference>
<dbReference type="GO" id="GO:0005634">
    <property type="term" value="C:nucleus"/>
    <property type="evidence" value="ECO:0007669"/>
    <property type="project" value="UniProtKB-SubCell"/>
</dbReference>
<evidence type="ECO:0000256" key="4">
    <source>
        <dbReference type="ARBA" id="ARBA00022490"/>
    </source>
</evidence>
<keyword evidence="4" id="KW-0963">Cytoplasm</keyword>
<sequence length="230" mass="26009">MDSSLETVLLQVNENLERESVLREQIKDSVKLLDRQVRIVLSLVNKVHATTQENLSTLADQVNQTLVETQPLLSGLAQLIPAHEFFKWQSLITRPLQSLVFAAALAHFILHERLIEIDQVGLILGIDPSWSDRLALLPEEYLHGVISLVNELSRLAVNSVTMGNYAYPLKISTFVGELFAGYQLLNLKNDSLRRRFDSLKYDLKKIEEVVYDISLRGLTKKATTPSTTEL</sequence>
<proteinExistence type="inferred from homology"/>
<dbReference type="FunFam" id="1.20.58.200:FF:000002">
    <property type="entry name" value="Putative translin"/>
    <property type="match status" value="1"/>
</dbReference>
<dbReference type="InterPro" id="IPR036081">
    <property type="entry name" value="Translin_sf"/>
</dbReference>
<evidence type="ECO:0000256" key="6">
    <source>
        <dbReference type="ARBA" id="ARBA00023125"/>
    </source>
</evidence>
<evidence type="ECO:0000256" key="7">
    <source>
        <dbReference type="ARBA" id="ARBA00023242"/>
    </source>
</evidence>
<dbReference type="GO" id="GO:0043565">
    <property type="term" value="F:sequence-specific DNA binding"/>
    <property type="evidence" value="ECO:0007669"/>
    <property type="project" value="InterPro"/>
</dbReference>
<dbReference type="InterPro" id="IPR016068">
    <property type="entry name" value="Translin_N"/>
</dbReference>
<name>A0A0F7SLW3_PHARH</name>